<accession>A0ABN7X9R5</accession>
<name>A0ABN7X9R5_GIGMA</name>
<protein>
    <submittedName>
        <fullName evidence="1">38988_t:CDS:1</fullName>
    </submittedName>
</protein>
<feature type="non-terminal residue" evidence="1">
    <location>
        <position position="1"/>
    </location>
</feature>
<reference evidence="1 2" key="1">
    <citation type="submission" date="2021-06" db="EMBL/GenBank/DDBJ databases">
        <authorList>
            <person name="Kallberg Y."/>
            <person name="Tangrot J."/>
            <person name="Rosling A."/>
        </authorList>
    </citation>
    <scope>NUCLEOTIDE SEQUENCE [LARGE SCALE GENOMIC DNA]</scope>
    <source>
        <strain evidence="1 2">120-4 pot B 10/14</strain>
    </source>
</reference>
<dbReference type="Proteomes" id="UP000789901">
    <property type="component" value="Unassembled WGS sequence"/>
</dbReference>
<evidence type="ECO:0000313" key="2">
    <source>
        <dbReference type="Proteomes" id="UP000789901"/>
    </source>
</evidence>
<organism evidence="1 2">
    <name type="scientific">Gigaspora margarita</name>
    <dbReference type="NCBI Taxonomy" id="4874"/>
    <lineage>
        <taxon>Eukaryota</taxon>
        <taxon>Fungi</taxon>
        <taxon>Fungi incertae sedis</taxon>
        <taxon>Mucoromycota</taxon>
        <taxon>Glomeromycotina</taxon>
        <taxon>Glomeromycetes</taxon>
        <taxon>Diversisporales</taxon>
        <taxon>Gigasporaceae</taxon>
        <taxon>Gigaspora</taxon>
    </lineage>
</organism>
<dbReference type="EMBL" id="CAJVQB010105627">
    <property type="protein sequence ID" value="CAG8851350.1"/>
    <property type="molecule type" value="Genomic_DNA"/>
</dbReference>
<sequence length="48" mass="5361">DFIIGIVVANSKISLLELPLLIVELRHWCHPCDFTIGELSSLVSVLQE</sequence>
<gene>
    <name evidence="1" type="ORF">GMARGA_LOCUS40693</name>
</gene>
<feature type="non-terminal residue" evidence="1">
    <location>
        <position position="48"/>
    </location>
</feature>
<proteinExistence type="predicted"/>
<keyword evidence="2" id="KW-1185">Reference proteome</keyword>
<evidence type="ECO:0000313" key="1">
    <source>
        <dbReference type="EMBL" id="CAG8851350.1"/>
    </source>
</evidence>
<comment type="caution">
    <text evidence="1">The sequence shown here is derived from an EMBL/GenBank/DDBJ whole genome shotgun (WGS) entry which is preliminary data.</text>
</comment>